<feature type="domain" description="Exportin-2 C-terminal" evidence="1">
    <location>
        <begin position="732"/>
        <end position="1114"/>
    </location>
</feature>
<gene>
    <name evidence="3" type="ORF">BMR1_02g03935</name>
</gene>
<accession>A0A1R4AAX0</accession>
<dbReference type="GO" id="GO:0005635">
    <property type="term" value="C:nuclear envelope"/>
    <property type="evidence" value="ECO:0007669"/>
    <property type="project" value="TreeGrafter"/>
</dbReference>
<reference evidence="3 4" key="1">
    <citation type="journal article" date="2012" name="Nucleic Acids Res.">
        <title>Sequencing of the smallest Apicomplexan genome from the human pathogen Babesia microti.</title>
        <authorList>
            <person name="Cornillot E."/>
            <person name="Hadj-Kaddour K."/>
            <person name="Dassouli A."/>
            <person name="Noel B."/>
            <person name="Ranwez V."/>
            <person name="Vacherie B."/>
            <person name="Augagneur Y."/>
            <person name="Bres V."/>
            <person name="Duclos A."/>
            <person name="Randazzo S."/>
            <person name="Carcy B."/>
            <person name="Debierre-Grockiego F."/>
            <person name="Delbecq S."/>
            <person name="Moubri-Menage K."/>
            <person name="Shams-Eldin H."/>
            <person name="Usmani-Brown S."/>
            <person name="Bringaud F."/>
            <person name="Wincker P."/>
            <person name="Vivares C.P."/>
            <person name="Schwarz R.T."/>
            <person name="Schetters T.P."/>
            <person name="Krause P.J."/>
            <person name="Gorenflot A."/>
            <person name="Berry V."/>
            <person name="Barbe V."/>
            <person name="Ben Mamoun C."/>
        </authorList>
    </citation>
    <scope>NUCLEOTIDE SEQUENCE [LARGE SCALE GENOMIC DNA]</scope>
    <source>
        <strain evidence="3 4">RI</strain>
    </source>
</reference>
<dbReference type="PANTHER" id="PTHR10997:SF8">
    <property type="entry name" value="EXPORTIN-2"/>
    <property type="match status" value="1"/>
</dbReference>
<dbReference type="SUPFAM" id="SSF48371">
    <property type="entry name" value="ARM repeat"/>
    <property type="match status" value="1"/>
</dbReference>
<dbReference type="OrthoDB" id="3268246at2759"/>
<proteinExistence type="predicted"/>
<dbReference type="RefSeq" id="XP_021338346.1">
    <property type="nucleotide sequence ID" value="XM_021481741.1"/>
</dbReference>
<dbReference type="GO" id="GO:0006606">
    <property type="term" value="P:protein import into nucleus"/>
    <property type="evidence" value="ECO:0007669"/>
    <property type="project" value="TreeGrafter"/>
</dbReference>
<dbReference type="GO" id="GO:0005829">
    <property type="term" value="C:cytosol"/>
    <property type="evidence" value="ECO:0007669"/>
    <property type="project" value="TreeGrafter"/>
</dbReference>
<dbReference type="AlphaFoldDB" id="A0A1R4AAX0"/>
<dbReference type="Pfam" id="PF08506">
    <property type="entry name" value="Cse1"/>
    <property type="match status" value="1"/>
</dbReference>
<dbReference type="VEuPathDB" id="PiroplasmaDB:BMR1_02g03935"/>
<reference evidence="3 4" key="2">
    <citation type="journal article" date="2013" name="PLoS ONE">
        <title>Whole genome mapping and re-organization of the nuclear and mitochondrial genomes of Babesia microti isolates.</title>
        <authorList>
            <person name="Cornillot E."/>
            <person name="Dassouli A."/>
            <person name="Garg A."/>
            <person name="Pachikara N."/>
            <person name="Randazzo S."/>
            <person name="Depoix D."/>
            <person name="Carcy B."/>
            <person name="Delbecq S."/>
            <person name="Frutos R."/>
            <person name="Silva J.C."/>
            <person name="Sutton R."/>
            <person name="Krause P.J."/>
            <person name="Mamoun C.B."/>
        </authorList>
    </citation>
    <scope>NUCLEOTIDE SEQUENCE [LARGE SCALE GENOMIC DNA]</scope>
    <source>
        <strain evidence="3 4">RI</strain>
    </source>
</reference>
<dbReference type="InterPro" id="IPR016024">
    <property type="entry name" value="ARM-type_fold"/>
</dbReference>
<dbReference type="Gene3D" id="1.25.10.10">
    <property type="entry name" value="Leucine-rich Repeat Variant"/>
    <property type="match status" value="2"/>
</dbReference>
<keyword evidence="4" id="KW-1185">Reference proteome</keyword>
<dbReference type="EMBL" id="FO082872">
    <property type="protein sequence ID" value="SJK86153.1"/>
    <property type="molecule type" value="Genomic_DNA"/>
</dbReference>
<dbReference type="PANTHER" id="PTHR10997">
    <property type="entry name" value="IMPORTIN-7, 8, 11"/>
    <property type="match status" value="1"/>
</dbReference>
<evidence type="ECO:0000313" key="3">
    <source>
        <dbReference type="EMBL" id="SJK86153.1"/>
    </source>
</evidence>
<dbReference type="InterPro" id="IPR011989">
    <property type="entry name" value="ARM-like"/>
</dbReference>
<dbReference type="Pfam" id="PF03378">
    <property type="entry name" value="CAS_CSE1"/>
    <property type="match status" value="1"/>
</dbReference>
<dbReference type="GO" id="GO:0031267">
    <property type="term" value="F:small GTPase binding"/>
    <property type="evidence" value="ECO:0007669"/>
    <property type="project" value="InterPro"/>
</dbReference>
<protein>
    <submittedName>
        <fullName evidence="3">CAS/CSE protein C-terminus</fullName>
    </submittedName>
</protein>
<dbReference type="GeneID" id="24424568"/>
<evidence type="ECO:0000259" key="1">
    <source>
        <dbReference type="Pfam" id="PF03378"/>
    </source>
</evidence>
<dbReference type="Proteomes" id="UP000002899">
    <property type="component" value="Chromosome II"/>
</dbReference>
<evidence type="ECO:0000313" key="4">
    <source>
        <dbReference type="Proteomes" id="UP000002899"/>
    </source>
</evidence>
<name>A0A1R4AAX0_BABMR</name>
<feature type="domain" description="Exportin-2 central" evidence="2">
    <location>
        <begin position="353"/>
        <end position="714"/>
    </location>
</feature>
<evidence type="ECO:0000259" key="2">
    <source>
        <dbReference type="Pfam" id="PF08506"/>
    </source>
</evidence>
<dbReference type="InterPro" id="IPR013713">
    <property type="entry name" value="XPO2_central"/>
</dbReference>
<sequence>MEAVSGNLISLFSQSLSSNVASIKHAEESLAKLLDPESPDAITNIVSLLRIIVAPSLPEYQSFLKGTNVEVQMAAAICLKNLTKARADAPESYGGFKPQLRTFIKCFLLLYTLKGKSLGINLMIYRQLKEALVYMSEFDFPLTFDYSLPVLFYLFISDINDNCIQVFENRLATEVQQNSTLSNQQTSKIGYAKCTIQTIALFVQIKELLNTFSTQLSMNQNIEASYLNCFSGLTEKLEEIGKVQALDLLLTLELERFLQANSIIFPTQNINAYNLSGNGLNCVSKPGDSLFYLDDRNLFMNESIFAPCNFDKGYENNYVSLDPSLIHMGIDNVNVKYLEEKVEALGIIKQFISKYKKAIRNDDILFELKIILSLSDRHLLTLFQYFLSKLGVFIQLYGKNPNLIRPIELILEGIINIIKIFIHIHTIDLPESFEDNINTYFGGFIQILQIEFPPAAAPLTRCKTSICKIFKFYAERYQEVFYGHIFDCIIRVVALLGSLTGIQIVHDNKDLSSSLATAALGFLASTSGSIWRSSYNQTGTNPYLNNEFIRELLLKAILPNIGYQENDLSLLDEFPLELVQRELENHISSNRRMASISCLRKLVSSYENCKPILTGLVSEINSQSSQDQNQMIRMKELCIQLIICANTDIDVYSYYCKNLKNDLFNKTDVTILILATLKFIMTSCKSFPEQELISLISVLGYYIRHRHEAVQCFAIETLNRILVIPHMKKHRHDLKGALLQNLEFIANCIRNDTITPSNEFFSKGILRTFHYLRDEVKGAGIVMFELVIEFIKNVIDSPINPLYNHYLFECLSILLKIHLPGTGNAAPLDTIEQTIIPTLSVIIQRSVHDFVPYSMQILSMILKYTTGPGEIYIQLFNHLLAIDSWKVSQSNVQGIVRLLGCYFQRHECFQSIIISNMQVIFERFHFCLTHKRLGAIAFEFLNHIFKHLPLNYYNNFMQTLITILMTFLHSHKTGELAMLCVVSIGLVSLVTDVMAIMDTIQAGLSCNFIEFIFIPNAKNVKHYEQKCLIALASAKFASNPALVTKQQLLLEFLSEVISGTVFETQKKTDDSDNESDIDLEYSVSYVQLSLTKMDKSLIDLNTVAQNLSQYLRPLEGAVKQLRNSGPLLSLMK</sequence>
<dbReference type="InterPro" id="IPR005043">
    <property type="entry name" value="XPO2_C"/>
</dbReference>
<reference evidence="3 4" key="3">
    <citation type="journal article" date="2016" name="Sci. Rep.">
        <title>Genome-wide diversity and gene expression profiling of Babesia microti isolates identify polymorphic genes that mediate host-pathogen interactions.</title>
        <authorList>
            <person name="Silva J.C."/>
            <person name="Cornillot E."/>
            <person name="McCracken C."/>
            <person name="Usmani-Brown S."/>
            <person name="Dwivedi A."/>
            <person name="Ifeonu O.O."/>
            <person name="Crabtree J."/>
            <person name="Gotia H.T."/>
            <person name="Virji A.Z."/>
            <person name="Reynes C."/>
            <person name="Colinge J."/>
            <person name="Kumar V."/>
            <person name="Lawres L."/>
            <person name="Pazzi J.E."/>
            <person name="Pablo J.V."/>
            <person name="Hung C."/>
            <person name="Brancato J."/>
            <person name="Kumari P."/>
            <person name="Orvis J."/>
            <person name="Tretina K."/>
            <person name="Chibucos M."/>
            <person name="Ott S."/>
            <person name="Sadzewicz L."/>
            <person name="Sengamalay N."/>
            <person name="Shetty A.C."/>
            <person name="Su Q."/>
            <person name="Tallon L."/>
            <person name="Fraser C.M."/>
            <person name="Frutos R."/>
            <person name="Molina D.M."/>
            <person name="Krause P.J."/>
            <person name="Ben Mamoun C."/>
        </authorList>
    </citation>
    <scope>NUCLEOTIDE SEQUENCE [LARGE SCALE GENOMIC DNA]</scope>
    <source>
        <strain evidence="3 4">RI</strain>
    </source>
</reference>
<organism evidence="3 4">
    <name type="scientific">Babesia microti (strain RI)</name>
    <dbReference type="NCBI Taxonomy" id="1133968"/>
    <lineage>
        <taxon>Eukaryota</taxon>
        <taxon>Sar</taxon>
        <taxon>Alveolata</taxon>
        <taxon>Apicomplexa</taxon>
        <taxon>Aconoidasida</taxon>
        <taxon>Piroplasmida</taxon>
        <taxon>Babesiidae</taxon>
        <taxon>Babesia</taxon>
    </lineage>
</organism>
<dbReference type="KEGG" id="bmic:BMR1_02g03935"/>